<dbReference type="PROSITE" id="PS50082">
    <property type="entry name" value="WD_REPEATS_2"/>
    <property type="match status" value="2"/>
</dbReference>
<dbReference type="PROSITE" id="PS50294">
    <property type="entry name" value="WD_REPEATS_REGION"/>
    <property type="match status" value="1"/>
</dbReference>
<dbReference type="OrthoDB" id="47802at2759"/>
<dbReference type="InterPro" id="IPR019775">
    <property type="entry name" value="WD40_repeat_CS"/>
</dbReference>
<name>A0A8J6CAF7_DIALT</name>
<feature type="region of interest" description="Disordered" evidence="4">
    <location>
        <begin position="22"/>
        <end position="122"/>
    </location>
</feature>
<reference evidence="7" key="1">
    <citation type="submission" date="2021-05" db="EMBL/GenBank/DDBJ databases">
        <title>The genome of the haptophyte Pavlova lutheri (Diacronema luteri, Pavlovales) - a model for lipid biosynthesis in eukaryotic algae.</title>
        <authorList>
            <person name="Hulatt C.J."/>
            <person name="Posewitz M.C."/>
        </authorList>
    </citation>
    <scope>NUCLEOTIDE SEQUENCE</scope>
    <source>
        <strain evidence="7">NIVA-4/92</strain>
    </source>
</reference>
<feature type="repeat" description="WD" evidence="3">
    <location>
        <begin position="505"/>
        <end position="540"/>
    </location>
</feature>
<sequence length="962" mass="104981">MSDVQELTRLVQTLQARLNQAESRIRELEAEPTAPTTRAPPPPSRPSTARAPLSPRGAGPGACAPRPSSAPFRAPGSPRGALGRADSPRGQQAAARAPAARPRSPMRTTIVHGRNSPAVRQPPTRFFTASMRGGPLTEPMRATARTFLTQRERDDPENAVHGPSLLLRRALTEQGYDGKAVTAAIEKARAAKRSSDPELDVGEEALRILRADGKSRQHENLLDDDNPYNDGIKYWPFRGFAFPPSNYRGPGDRRQTDELHARLELTFAYGYRGDRYSSNLFYTARGKIVYFTAALGIVYDKGTHSQAFFHGHDDDIVSLALHPNGVLCATGQVRSLRSPSPRILVWSTETLVALQEISGFHQRAVICLSFSADGRQLATIGKDNSHSIAVYESPTADWAGGKPIGPPIGTDKGHNADIFEAKFNPVTNHIVACGERYLRFFGLKENPSPTESRIWAKKGILKTAAKRDAQTDILCLTFGPDGATYAGTLGGDVYVFHEQQLTRLFAAHREAVTALWFDTAPGVNRLFSSGLDGLVKAWEVPDDPHVPPRTASSGRLRWATQIDGVMHDGVIDLLAWVTPGLEAAAHALHTSDRSVLVGTVSNEIYELEMGTADGSPMCIMQGHFNRRKAADGAHNCELDGIAAHPSAPEIATCSDDRTLRVWDLALKQQIKIRMLKFAGKSCAYSPDGKLIAVGLANGGWLVVDAEELETRAFGKGGVLRREEISDIKFSPCGSKLAVASHDNFIDLYDTATWERYGECRGHSSYVTHIDWSAGDRQSELIQSTCGAYELLYFDATKKGRGKQVPYASALKDVVWASQSCPFGWPVMGIWPEGCDGTDINALARSNKPYRLPGEPGEPWRYHLVSADDFGTVRLFHYPCIKRRAKYREHRGHSSHVTNVCWTFDDMYVLSTGGGENSILQWALVPTESAVDARRGNATIVPANGHARAAARPGGRAFGNGGV</sequence>
<dbReference type="Pfam" id="PF03451">
    <property type="entry name" value="HELP"/>
    <property type="match status" value="1"/>
</dbReference>
<dbReference type="Pfam" id="PF23414">
    <property type="entry name" value="Beta-prop_EML_2"/>
    <property type="match status" value="1"/>
</dbReference>
<dbReference type="GO" id="GO:0005929">
    <property type="term" value="C:cilium"/>
    <property type="evidence" value="ECO:0007669"/>
    <property type="project" value="UniProtKB-ARBA"/>
</dbReference>
<dbReference type="InterPro" id="IPR015943">
    <property type="entry name" value="WD40/YVTN_repeat-like_dom_sf"/>
</dbReference>
<organism evidence="7 8">
    <name type="scientific">Diacronema lutheri</name>
    <name type="common">Unicellular marine alga</name>
    <name type="synonym">Monochrysis lutheri</name>
    <dbReference type="NCBI Taxonomy" id="2081491"/>
    <lineage>
        <taxon>Eukaryota</taxon>
        <taxon>Haptista</taxon>
        <taxon>Haptophyta</taxon>
        <taxon>Pavlovophyceae</taxon>
        <taxon>Pavlovales</taxon>
        <taxon>Pavlovaceae</taxon>
        <taxon>Diacronema</taxon>
    </lineage>
</organism>
<feature type="compositionally biased region" description="Low complexity" evidence="4">
    <location>
        <begin position="46"/>
        <end position="56"/>
    </location>
</feature>
<gene>
    <name evidence="7" type="ORF">KFE25_000214</name>
</gene>
<dbReference type="OMA" id="DIQWFTH"/>
<evidence type="ECO:0000256" key="2">
    <source>
        <dbReference type="ARBA" id="ARBA00022737"/>
    </source>
</evidence>
<keyword evidence="2" id="KW-0677">Repeat</keyword>
<dbReference type="Pfam" id="PF23409">
    <property type="entry name" value="Beta-prop_EML"/>
    <property type="match status" value="1"/>
</dbReference>
<dbReference type="Proteomes" id="UP000751190">
    <property type="component" value="Unassembled WGS sequence"/>
</dbReference>
<dbReference type="AlphaFoldDB" id="A0A8J6CAF7"/>
<comment type="caution">
    <text evidence="7">The sequence shown here is derived from an EMBL/GenBank/DDBJ whole genome shotgun (WGS) entry which is preliminary data.</text>
</comment>
<feature type="domain" description="EML-like first beta-propeller" evidence="5">
    <location>
        <begin position="305"/>
        <end position="539"/>
    </location>
</feature>
<evidence type="ECO:0000256" key="4">
    <source>
        <dbReference type="SAM" id="MobiDB-lite"/>
    </source>
</evidence>
<evidence type="ECO:0000256" key="1">
    <source>
        <dbReference type="ARBA" id="ARBA00022574"/>
    </source>
</evidence>
<dbReference type="InterPro" id="IPR050630">
    <property type="entry name" value="WD_repeat_EMAP"/>
</dbReference>
<dbReference type="InterPro" id="IPR011044">
    <property type="entry name" value="Quino_amine_DH_bsu"/>
</dbReference>
<feature type="compositionally biased region" description="Low complexity" evidence="4">
    <location>
        <begin position="64"/>
        <end position="79"/>
    </location>
</feature>
<dbReference type="PANTHER" id="PTHR13720:SF33">
    <property type="entry name" value="HELP DOMAIN-CONTAINING PROTEIN"/>
    <property type="match status" value="1"/>
</dbReference>
<evidence type="ECO:0000259" key="5">
    <source>
        <dbReference type="Pfam" id="PF23409"/>
    </source>
</evidence>
<evidence type="ECO:0000259" key="6">
    <source>
        <dbReference type="Pfam" id="PF23414"/>
    </source>
</evidence>
<evidence type="ECO:0000313" key="7">
    <source>
        <dbReference type="EMBL" id="KAG8464046.1"/>
    </source>
</evidence>
<dbReference type="InterPro" id="IPR055439">
    <property type="entry name" value="Beta-prop_EML_1st"/>
</dbReference>
<keyword evidence="1 3" id="KW-0853">WD repeat</keyword>
<evidence type="ECO:0008006" key="9">
    <source>
        <dbReference type="Google" id="ProtNLM"/>
    </source>
</evidence>
<dbReference type="Gene3D" id="2.130.10.10">
    <property type="entry name" value="YVTN repeat-like/Quinoprotein amine dehydrogenase"/>
    <property type="match status" value="2"/>
</dbReference>
<dbReference type="InterPro" id="IPR005108">
    <property type="entry name" value="HELP"/>
</dbReference>
<feature type="compositionally biased region" description="Low complexity" evidence="4">
    <location>
        <begin position="88"/>
        <end position="105"/>
    </location>
</feature>
<dbReference type="GO" id="GO:0008017">
    <property type="term" value="F:microtubule binding"/>
    <property type="evidence" value="ECO:0007669"/>
    <property type="project" value="TreeGrafter"/>
</dbReference>
<dbReference type="InterPro" id="IPR036322">
    <property type="entry name" value="WD40_repeat_dom_sf"/>
</dbReference>
<proteinExistence type="predicted"/>
<dbReference type="FunFam" id="2.130.10.10:FF:000320">
    <property type="entry name" value="echinoderm microtubule-associated protein-like 6"/>
    <property type="match status" value="1"/>
</dbReference>
<dbReference type="PANTHER" id="PTHR13720">
    <property type="entry name" value="WD-40 REPEAT PROTEIN"/>
    <property type="match status" value="1"/>
</dbReference>
<evidence type="ECO:0000256" key="3">
    <source>
        <dbReference type="PROSITE-ProRule" id="PRU00221"/>
    </source>
</evidence>
<dbReference type="InterPro" id="IPR055442">
    <property type="entry name" value="Beta-prop_EML-like_2nd"/>
</dbReference>
<feature type="domain" description="EML-like second beta-propeller" evidence="6">
    <location>
        <begin position="639"/>
        <end position="922"/>
    </location>
</feature>
<evidence type="ECO:0000313" key="8">
    <source>
        <dbReference type="Proteomes" id="UP000751190"/>
    </source>
</evidence>
<feature type="repeat" description="WD" evidence="3">
    <location>
        <begin position="631"/>
        <end position="672"/>
    </location>
</feature>
<dbReference type="EMBL" id="JAGTXO010000014">
    <property type="protein sequence ID" value="KAG8464046.1"/>
    <property type="molecule type" value="Genomic_DNA"/>
</dbReference>
<dbReference type="InterPro" id="IPR001680">
    <property type="entry name" value="WD40_rpt"/>
</dbReference>
<keyword evidence="8" id="KW-1185">Reference proteome</keyword>
<dbReference type="PROSITE" id="PS00678">
    <property type="entry name" value="WD_REPEATS_1"/>
    <property type="match status" value="2"/>
</dbReference>
<dbReference type="SUPFAM" id="SSF50978">
    <property type="entry name" value="WD40 repeat-like"/>
    <property type="match status" value="1"/>
</dbReference>
<dbReference type="SUPFAM" id="SSF50969">
    <property type="entry name" value="YVTN repeat-like/Quinoprotein amine dehydrogenase"/>
    <property type="match status" value="1"/>
</dbReference>
<accession>A0A8J6CAF7</accession>
<protein>
    <recommendedName>
        <fullName evidence="9">HELP domain-containing protein</fullName>
    </recommendedName>
</protein>
<dbReference type="SMART" id="SM00320">
    <property type="entry name" value="WD40"/>
    <property type="match status" value="9"/>
</dbReference>